<dbReference type="PANTHER" id="PTHR30250:SF21">
    <property type="entry name" value="LIPID II FLIPPASE MURJ"/>
    <property type="match status" value="1"/>
</dbReference>
<dbReference type="InterPro" id="IPR050833">
    <property type="entry name" value="Poly_Biosynth_Transport"/>
</dbReference>
<feature type="transmembrane region" description="Helical" evidence="6">
    <location>
        <begin position="459"/>
        <end position="477"/>
    </location>
</feature>
<evidence type="ECO:0000256" key="5">
    <source>
        <dbReference type="ARBA" id="ARBA00023136"/>
    </source>
</evidence>
<protein>
    <submittedName>
        <fullName evidence="7">Stage V sporulation protein B</fullName>
    </submittedName>
</protein>
<feature type="transmembrane region" description="Helical" evidence="6">
    <location>
        <begin position="489"/>
        <end position="512"/>
    </location>
</feature>
<keyword evidence="3 6" id="KW-0812">Transmembrane</keyword>
<dbReference type="PIRSF" id="PIRSF038958">
    <property type="entry name" value="PG_synth_SpoVB"/>
    <property type="match status" value="1"/>
</dbReference>
<sequence>MSDISIDQQSTTKGFAILSMAGIIGKVLSILYIPFLRKIIGEAGIGVYNIAYTIYVFLYVIANSGIPVAISKSISELIALGNYKDAIRAFKISRMLLFIIGLVLSIGMFVFAEPLSKYMQDGKTTAKLAIMALAPTLLVTSILSTYRGYFQGRSNMTPTAISQVVEQLFNIIFSLFFAYIFYNKFGVEAGVAGGTVGTFVGALVAVIILILFYEKNKKIRVVKEHKVVKTRYSNKRLLRKILAYSVPMTVCVALLNIGALLDNKIITHVLPTIGISEHNVDVMVGLIYQYNTLINVPIAIISSLAVAVLPAISGYAALNDKKALGSKISYAYRLCLLIAIPSAVGLFSLSGGICRFLAYSENVAPLLRIGALNLILMGVVQIQTSILQGVGRIRLVTVHAFIGIVFKVIIEIITMKYININAILLGNFICFGVQILLNCRAIKSTLRIKFHIAKKAIKIAFSSLVMGLVAFLMHYIIYSVFHIFLGTSYIFNAIATIVAIIAAVYIYLYVLILTAGIRKKDFDVLPKRLIKFIPNFMLVDLI</sequence>
<evidence type="ECO:0000256" key="3">
    <source>
        <dbReference type="ARBA" id="ARBA00022692"/>
    </source>
</evidence>
<comment type="caution">
    <text evidence="7">The sequence shown here is derived from an EMBL/GenBank/DDBJ whole genome shotgun (WGS) entry which is preliminary data.</text>
</comment>
<feature type="transmembrane region" description="Helical" evidence="6">
    <location>
        <begin position="420"/>
        <end position="439"/>
    </location>
</feature>
<dbReference type="CDD" id="cd13124">
    <property type="entry name" value="MATE_SpoVB_like"/>
    <property type="match status" value="1"/>
</dbReference>
<feature type="transmembrane region" description="Helical" evidence="6">
    <location>
        <begin position="92"/>
        <end position="112"/>
    </location>
</feature>
<dbReference type="InterPro" id="IPR002797">
    <property type="entry name" value="Polysacc_synth"/>
</dbReference>
<organism evidence="7 8">
    <name type="scientific">Hathewaya limosa</name>
    <name type="common">Clostridium limosum</name>
    <dbReference type="NCBI Taxonomy" id="1536"/>
    <lineage>
        <taxon>Bacteria</taxon>
        <taxon>Bacillati</taxon>
        <taxon>Bacillota</taxon>
        <taxon>Clostridia</taxon>
        <taxon>Eubacteriales</taxon>
        <taxon>Clostridiaceae</taxon>
        <taxon>Hathewaya</taxon>
    </lineage>
</organism>
<evidence type="ECO:0000256" key="2">
    <source>
        <dbReference type="ARBA" id="ARBA00022475"/>
    </source>
</evidence>
<comment type="subcellular location">
    <subcellularLocation>
        <location evidence="1">Cell membrane</location>
        <topology evidence="1">Multi-pass membrane protein</topology>
    </subcellularLocation>
</comment>
<accession>A0ABU0JPZ3</accession>
<feature type="transmembrane region" description="Helical" evidence="6">
    <location>
        <begin position="395"/>
        <end position="414"/>
    </location>
</feature>
<evidence type="ECO:0000256" key="6">
    <source>
        <dbReference type="SAM" id="Phobius"/>
    </source>
</evidence>
<feature type="transmembrane region" description="Helical" evidence="6">
    <location>
        <begin position="15"/>
        <end position="35"/>
    </location>
</feature>
<feature type="transmembrane region" description="Helical" evidence="6">
    <location>
        <begin position="293"/>
        <end position="318"/>
    </location>
</feature>
<dbReference type="InterPro" id="IPR024923">
    <property type="entry name" value="PG_synth_SpoVB"/>
</dbReference>
<proteinExistence type="predicted"/>
<feature type="transmembrane region" description="Helical" evidence="6">
    <location>
        <begin position="47"/>
        <end position="71"/>
    </location>
</feature>
<dbReference type="EMBL" id="JAUSWN010000006">
    <property type="protein sequence ID" value="MDQ0479161.1"/>
    <property type="molecule type" value="Genomic_DNA"/>
</dbReference>
<evidence type="ECO:0000313" key="7">
    <source>
        <dbReference type="EMBL" id="MDQ0479161.1"/>
    </source>
</evidence>
<gene>
    <name evidence="7" type="ORF">QOZ93_000901</name>
</gene>
<evidence type="ECO:0000256" key="4">
    <source>
        <dbReference type="ARBA" id="ARBA00022989"/>
    </source>
</evidence>
<keyword evidence="2" id="KW-1003">Cell membrane</keyword>
<dbReference type="PANTHER" id="PTHR30250">
    <property type="entry name" value="PST FAMILY PREDICTED COLANIC ACID TRANSPORTER"/>
    <property type="match status" value="1"/>
</dbReference>
<keyword evidence="5 6" id="KW-0472">Membrane</keyword>
<evidence type="ECO:0000256" key="1">
    <source>
        <dbReference type="ARBA" id="ARBA00004651"/>
    </source>
</evidence>
<feature type="transmembrane region" description="Helical" evidence="6">
    <location>
        <begin position="124"/>
        <end position="143"/>
    </location>
</feature>
<feature type="transmembrane region" description="Helical" evidence="6">
    <location>
        <begin position="194"/>
        <end position="213"/>
    </location>
</feature>
<feature type="transmembrane region" description="Helical" evidence="6">
    <location>
        <begin position="365"/>
        <end position="383"/>
    </location>
</feature>
<feature type="transmembrane region" description="Helical" evidence="6">
    <location>
        <begin position="164"/>
        <end position="182"/>
    </location>
</feature>
<reference evidence="7 8" key="1">
    <citation type="submission" date="2023-07" db="EMBL/GenBank/DDBJ databases">
        <title>Genomic Encyclopedia of Type Strains, Phase IV (KMG-IV): sequencing the most valuable type-strain genomes for metagenomic binning, comparative biology and taxonomic classification.</title>
        <authorList>
            <person name="Goeker M."/>
        </authorList>
    </citation>
    <scope>NUCLEOTIDE SEQUENCE [LARGE SCALE GENOMIC DNA]</scope>
    <source>
        <strain evidence="7 8">DSM 1400</strain>
    </source>
</reference>
<keyword evidence="8" id="KW-1185">Reference proteome</keyword>
<dbReference type="Pfam" id="PF01943">
    <property type="entry name" value="Polysacc_synt"/>
    <property type="match status" value="1"/>
</dbReference>
<feature type="transmembrane region" description="Helical" evidence="6">
    <location>
        <begin position="241"/>
        <end position="261"/>
    </location>
</feature>
<dbReference type="Proteomes" id="UP001224418">
    <property type="component" value="Unassembled WGS sequence"/>
</dbReference>
<keyword evidence="4 6" id="KW-1133">Transmembrane helix</keyword>
<name>A0ABU0JPZ3_HATLI</name>
<feature type="transmembrane region" description="Helical" evidence="6">
    <location>
        <begin position="330"/>
        <end position="353"/>
    </location>
</feature>
<dbReference type="RefSeq" id="WP_307355269.1">
    <property type="nucleotide sequence ID" value="NZ_BAAACJ010000012.1"/>
</dbReference>
<evidence type="ECO:0000313" key="8">
    <source>
        <dbReference type="Proteomes" id="UP001224418"/>
    </source>
</evidence>